<organism evidence="2 3">
    <name type="scientific">Megaselia scalaris</name>
    <name type="common">Humpbacked fly</name>
    <name type="synonym">Phora scalaris</name>
    <dbReference type="NCBI Taxonomy" id="36166"/>
    <lineage>
        <taxon>Eukaryota</taxon>
        <taxon>Metazoa</taxon>
        <taxon>Ecdysozoa</taxon>
        <taxon>Arthropoda</taxon>
        <taxon>Hexapoda</taxon>
        <taxon>Insecta</taxon>
        <taxon>Pterygota</taxon>
        <taxon>Neoptera</taxon>
        <taxon>Endopterygota</taxon>
        <taxon>Diptera</taxon>
        <taxon>Brachycera</taxon>
        <taxon>Muscomorpha</taxon>
        <taxon>Platypezoidea</taxon>
        <taxon>Phoridae</taxon>
        <taxon>Megaseliini</taxon>
        <taxon>Megaselia</taxon>
    </lineage>
</organism>
<dbReference type="Proteomes" id="UP000015102">
    <property type="component" value="Unassembled WGS sequence"/>
</dbReference>
<reference evidence="2" key="2">
    <citation type="submission" date="2015-06" db="UniProtKB">
        <authorList>
            <consortium name="EnsemblMetazoa"/>
        </authorList>
    </citation>
    <scope>IDENTIFICATION</scope>
</reference>
<sequence length="64" mass="7495">MVRTSATEVIGMQKPQRTSGWRDQEYNEAVCVKDRLYQRSIQIKTRATKEHTDPKGGKLSRWRS</sequence>
<reference evidence="3" key="1">
    <citation type="submission" date="2013-02" db="EMBL/GenBank/DDBJ databases">
        <authorList>
            <person name="Hughes D."/>
        </authorList>
    </citation>
    <scope>NUCLEOTIDE SEQUENCE</scope>
    <source>
        <strain>Durham</strain>
        <strain evidence="3">NC isolate 2 -- Noor lab</strain>
    </source>
</reference>
<dbReference type="EnsemblMetazoa" id="MESCA007006-RA">
    <property type="protein sequence ID" value="MESCA007006-PA"/>
    <property type="gene ID" value="MESCA007006"/>
</dbReference>
<keyword evidence="3" id="KW-1185">Reference proteome</keyword>
<evidence type="ECO:0000256" key="1">
    <source>
        <dbReference type="SAM" id="MobiDB-lite"/>
    </source>
</evidence>
<protein>
    <submittedName>
        <fullName evidence="2">Uncharacterized protein</fullName>
    </submittedName>
</protein>
<dbReference type="EMBL" id="CAQQ02070107">
    <property type="status" value="NOT_ANNOTATED_CDS"/>
    <property type="molecule type" value="Genomic_DNA"/>
</dbReference>
<name>T1GTH4_MEGSC</name>
<feature type="region of interest" description="Disordered" evidence="1">
    <location>
        <begin position="1"/>
        <end position="21"/>
    </location>
</feature>
<evidence type="ECO:0000313" key="3">
    <source>
        <dbReference type="Proteomes" id="UP000015102"/>
    </source>
</evidence>
<evidence type="ECO:0000313" key="2">
    <source>
        <dbReference type="EnsemblMetazoa" id="MESCA007006-PA"/>
    </source>
</evidence>
<feature type="compositionally biased region" description="Basic and acidic residues" evidence="1">
    <location>
        <begin position="47"/>
        <end position="56"/>
    </location>
</feature>
<dbReference type="HOGENOM" id="CLU_2870152_0_0_1"/>
<feature type="region of interest" description="Disordered" evidence="1">
    <location>
        <begin position="43"/>
        <end position="64"/>
    </location>
</feature>
<proteinExistence type="predicted"/>
<accession>T1GTH4</accession>
<dbReference type="AlphaFoldDB" id="T1GTH4"/>